<dbReference type="Proteomes" id="UP000245020">
    <property type="component" value="Unassembled WGS sequence"/>
</dbReference>
<feature type="binding site" evidence="2">
    <location>
        <position position="137"/>
    </location>
    <ligand>
        <name>Mn(2+)</name>
        <dbReference type="ChEBI" id="CHEBI:29035"/>
        <label>2</label>
    </ligand>
</feature>
<dbReference type="Pfam" id="PF01546">
    <property type="entry name" value="Peptidase_M20"/>
    <property type="match status" value="1"/>
</dbReference>
<dbReference type="Gene3D" id="3.40.630.10">
    <property type="entry name" value="Zn peptidases"/>
    <property type="match status" value="1"/>
</dbReference>
<dbReference type="NCBIfam" id="TIGR01891">
    <property type="entry name" value="amidohydrolases"/>
    <property type="match status" value="1"/>
</dbReference>
<dbReference type="InterPro" id="IPR002933">
    <property type="entry name" value="Peptidase_M20"/>
</dbReference>
<accession>A0A2U2ACX3</accession>
<dbReference type="InterPro" id="IPR011650">
    <property type="entry name" value="Peptidase_M20_dimer"/>
</dbReference>
<comment type="caution">
    <text evidence="4">The sequence shown here is derived from an EMBL/GenBank/DDBJ whole genome shotgun (WGS) entry which is preliminary data.</text>
</comment>
<dbReference type="PANTHER" id="PTHR11014">
    <property type="entry name" value="PEPTIDASE M20 FAMILY MEMBER"/>
    <property type="match status" value="1"/>
</dbReference>
<reference evidence="5" key="1">
    <citation type="submission" date="2018-05" db="EMBL/GenBank/DDBJ databases">
        <title>Ignatzschineria dubaiensis sp. nov., isolated from necrotic foot tissues of dromedaries (Camelus dromedarius) and associated maggots in Dubai, United Arab Emirates.</title>
        <authorList>
            <person name="Tsang C.C."/>
            <person name="Tang J.Y.M."/>
            <person name="Fong J.Y.H."/>
            <person name="Kinne J."/>
            <person name="Lee H.H."/>
            <person name="Joseph M."/>
            <person name="Jose S."/>
            <person name="Schuster R.K."/>
            <person name="Tang Y."/>
            <person name="Sivakumar S."/>
            <person name="Chen J.H.K."/>
            <person name="Teng J.L.L."/>
            <person name="Lau S.K.P."/>
            <person name="Wernery U."/>
            <person name="Woo P.C.Y."/>
        </authorList>
    </citation>
    <scope>NUCLEOTIDE SEQUENCE [LARGE SCALE GENOMIC DNA]</scope>
    <source>
        <strain evidence="5">KCTC 22644</strain>
    </source>
</reference>
<evidence type="ECO:0000256" key="2">
    <source>
        <dbReference type="PIRSR" id="PIRSR005962-1"/>
    </source>
</evidence>
<feature type="domain" description="Peptidase M20 dimerisation" evidence="3">
    <location>
        <begin position="190"/>
        <end position="281"/>
    </location>
</feature>
<name>A0A2U2ACX3_9GAMM</name>
<dbReference type="Pfam" id="PF07687">
    <property type="entry name" value="M20_dimer"/>
    <property type="match status" value="1"/>
</dbReference>
<evidence type="ECO:0000313" key="5">
    <source>
        <dbReference type="Proteomes" id="UP000245020"/>
    </source>
</evidence>
<evidence type="ECO:0000259" key="3">
    <source>
        <dbReference type="Pfam" id="PF07687"/>
    </source>
</evidence>
<dbReference type="PIRSF" id="PIRSF005962">
    <property type="entry name" value="Pept_M20D_amidohydro"/>
    <property type="match status" value="1"/>
</dbReference>
<keyword evidence="2" id="KW-0479">Metal-binding</keyword>
<keyword evidence="1 4" id="KW-0378">Hydrolase</keyword>
<gene>
    <name evidence="4" type="ORF">DC083_09435</name>
</gene>
<evidence type="ECO:0000313" key="4">
    <source>
        <dbReference type="EMBL" id="PWD80515.1"/>
    </source>
</evidence>
<dbReference type="InterPro" id="IPR017439">
    <property type="entry name" value="Amidohydrolase"/>
</dbReference>
<dbReference type="OrthoDB" id="9777385at2"/>
<dbReference type="GO" id="GO:0046872">
    <property type="term" value="F:metal ion binding"/>
    <property type="evidence" value="ECO:0007669"/>
    <property type="project" value="UniProtKB-KW"/>
</dbReference>
<feature type="binding site" evidence="2">
    <location>
        <position position="164"/>
    </location>
    <ligand>
        <name>Mn(2+)</name>
        <dbReference type="ChEBI" id="CHEBI:29035"/>
        <label>2</label>
    </ligand>
</feature>
<dbReference type="RefSeq" id="WP_109189949.1">
    <property type="nucleotide sequence ID" value="NZ_BMYA01000004.1"/>
</dbReference>
<feature type="binding site" evidence="2">
    <location>
        <position position="104"/>
    </location>
    <ligand>
        <name>Mn(2+)</name>
        <dbReference type="ChEBI" id="CHEBI:29035"/>
        <label>2</label>
    </ligand>
</feature>
<comment type="cofactor">
    <cofactor evidence="2">
        <name>Mn(2+)</name>
        <dbReference type="ChEBI" id="CHEBI:29035"/>
    </cofactor>
    <text evidence="2">The Mn(2+) ion enhances activity.</text>
</comment>
<dbReference type="Gene3D" id="3.30.70.360">
    <property type="match status" value="1"/>
</dbReference>
<proteinExistence type="predicted"/>
<dbReference type="FunFam" id="3.30.70.360:FF:000001">
    <property type="entry name" value="N-acetyldiaminopimelate deacetylase"/>
    <property type="match status" value="1"/>
</dbReference>
<dbReference type="PANTHER" id="PTHR11014:SF63">
    <property type="entry name" value="METALLOPEPTIDASE, PUTATIVE (AFU_ORTHOLOGUE AFUA_6G09600)-RELATED"/>
    <property type="match status" value="1"/>
</dbReference>
<dbReference type="InterPro" id="IPR036264">
    <property type="entry name" value="Bact_exopeptidase_dim_dom"/>
</dbReference>
<dbReference type="SUPFAM" id="SSF55031">
    <property type="entry name" value="Bacterial exopeptidase dimerisation domain"/>
    <property type="match status" value="1"/>
</dbReference>
<dbReference type="GO" id="GO:0050118">
    <property type="term" value="F:N-acetyldiaminopimelate deacetylase activity"/>
    <property type="evidence" value="ECO:0007669"/>
    <property type="project" value="UniProtKB-ARBA"/>
</dbReference>
<organism evidence="4 5">
    <name type="scientific">Ignatzschineria ureiclastica</name>
    <dbReference type="NCBI Taxonomy" id="472582"/>
    <lineage>
        <taxon>Bacteria</taxon>
        <taxon>Pseudomonadati</taxon>
        <taxon>Pseudomonadota</taxon>
        <taxon>Gammaproteobacteria</taxon>
        <taxon>Cardiobacteriales</taxon>
        <taxon>Ignatzschineriaceae</taxon>
        <taxon>Ignatzschineria</taxon>
    </lineage>
</organism>
<feature type="binding site" evidence="2">
    <location>
        <position position="365"/>
    </location>
    <ligand>
        <name>Mn(2+)</name>
        <dbReference type="ChEBI" id="CHEBI:29035"/>
        <label>2</label>
    </ligand>
</feature>
<evidence type="ECO:0000256" key="1">
    <source>
        <dbReference type="ARBA" id="ARBA00022801"/>
    </source>
</evidence>
<protein>
    <submittedName>
        <fullName evidence="4">Amidohydrolase</fullName>
    </submittedName>
</protein>
<dbReference type="SUPFAM" id="SSF53187">
    <property type="entry name" value="Zn-dependent exopeptidases"/>
    <property type="match status" value="1"/>
</dbReference>
<keyword evidence="5" id="KW-1185">Reference proteome</keyword>
<dbReference type="GO" id="GO:0019877">
    <property type="term" value="P:diaminopimelate biosynthetic process"/>
    <property type="evidence" value="ECO:0007669"/>
    <property type="project" value="UniProtKB-ARBA"/>
</dbReference>
<dbReference type="EMBL" id="QEWQ01000006">
    <property type="protein sequence ID" value="PWD80515.1"/>
    <property type="molecule type" value="Genomic_DNA"/>
</dbReference>
<sequence length="394" mass="42605">MKSLEVLQSWQSEAQEIRRSIHQHPELGFEEQQTQKTINDLLTRYGVDSIDLSFAKTAVVAVIKGNLPGPMIGLRADIDALPVTEDNTFDHRSQHQGTMHACGHDGHTTMLLMAAKYLASHRDFAGTAVLFFQPAEEGRGGAETLVLKEQVLQKYPVEAVYAMHNWPSLPAGCFAIKPGSIMASSDRIFIDIKGKSGHAAQPHHTQDPLLVATHIYQGIQGLVARTIDPLSPIVVAITQLHVGETTNAIAGTAKMAGTIRTHNEAVRADILAKLTALVENMGAAFGMEASIKLGPVSHPVTVNTEAEAARAIAVATELVGPEHVVLDITEQMTSEDFAFFLQEVPGCYLFIGNGDQAEGHSVGLHNSHYDFNDAIIPLGASFLVEVIRSYQQAI</sequence>
<keyword evidence="2" id="KW-0464">Manganese</keyword>
<dbReference type="AlphaFoldDB" id="A0A2U2ACX3"/>
<feature type="binding site" evidence="2">
    <location>
        <position position="102"/>
    </location>
    <ligand>
        <name>Mn(2+)</name>
        <dbReference type="ChEBI" id="CHEBI:29035"/>
        <label>2</label>
    </ligand>
</feature>